<evidence type="ECO:0000313" key="2">
    <source>
        <dbReference type="Proteomes" id="UP000265341"/>
    </source>
</evidence>
<dbReference type="Gene3D" id="3.40.50.450">
    <property type="match status" value="1"/>
</dbReference>
<proteinExistence type="predicted"/>
<keyword evidence="2" id="KW-1185">Reference proteome</keyword>
<dbReference type="GO" id="GO:0005829">
    <property type="term" value="C:cytosol"/>
    <property type="evidence" value="ECO:0007669"/>
    <property type="project" value="TreeGrafter"/>
</dbReference>
<dbReference type="AlphaFoldDB" id="A0A399EEZ2"/>
<dbReference type="PANTHER" id="PTHR43393">
    <property type="entry name" value="CYTOKININ RIBOSIDE 5'-MONOPHOSPHATE PHOSPHORIBOHYDROLASE"/>
    <property type="match status" value="1"/>
</dbReference>
<keyword evidence="1" id="KW-0326">Glycosidase</keyword>
<accession>A0A399EEZ2</accession>
<dbReference type="SUPFAM" id="SSF102405">
    <property type="entry name" value="MCP/YpsA-like"/>
    <property type="match status" value="1"/>
</dbReference>
<dbReference type="Proteomes" id="UP000265341">
    <property type="component" value="Unassembled WGS sequence"/>
</dbReference>
<organism evidence="1 2">
    <name type="scientific">Calidithermus roseus</name>
    <dbReference type="NCBI Taxonomy" id="1644118"/>
    <lineage>
        <taxon>Bacteria</taxon>
        <taxon>Thermotogati</taxon>
        <taxon>Deinococcota</taxon>
        <taxon>Deinococci</taxon>
        <taxon>Thermales</taxon>
        <taxon>Thermaceae</taxon>
        <taxon>Calidithermus</taxon>
    </lineage>
</organism>
<dbReference type="EMBL" id="QWLA01000119">
    <property type="protein sequence ID" value="RIH82103.1"/>
    <property type="molecule type" value="Genomic_DNA"/>
</dbReference>
<dbReference type="InterPro" id="IPR052341">
    <property type="entry name" value="LOG_family_nucleotidases"/>
</dbReference>
<comment type="caution">
    <text evidence="1">The sequence shown here is derived from an EMBL/GenBank/DDBJ whole genome shotgun (WGS) entry which is preliminary data.</text>
</comment>
<gene>
    <name evidence="1" type="primary">log</name>
    <name evidence="1" type="ORF">Mrose_03459</name>
</gene>
<dbReference type="PANTHER" id="PTHR43393:SF3">
    <property type="entry name" value="LYSINE DECARBOXYLASE-LIKE PROTEIN"/>
    <property type="match status" value="1"/>
</dbReference>
<keyword evidence="1" id="KW-0378">Hydrolase</keyword>
<dbReference type="RefSeq" id="WP_245970015.1">
    <property type="nucleotide sequence ID" value="NZ_QWLA01000119.1"/>
</dbReference>
<evidence type="ECO:0000313" key="1">
    <source>
        <dbReference type="EMBL" id="RIH82103.1"/>
    </source>
</evidence>
<sequence length="132" mass="14048">MEAVSHGAKEAGGLVVGVTAPPLFPTRKGPNAHVDLEIPAPTLLTRIERLLDVAVGYLVLPGGVGTLTELMAAWNVAMIAHMHGQPYRPVGVHASWLELLRPQLEIAPAHLELLSVLGSLEDVETFLSGLPR</sequence>
<protein>
    <submittedName>
        <fullName evidence="1">Cytokinin riboside 5'-monophosphate phosphoribohydrolase</fullName>
        <ecNumber evidence="1">3.2.2.-</ecNumber>
    </submittedName>
</protein>
<dbReference type="InterPro" id="IPR031100">
    <property type="entry name" value="LOG_fam"/>
</dbReference>
<dbReference type="Pfam" id="PF03641">
    <property type="entry name" value="Lysine_decarbox"/>
    <property type="match status" value="1"/>
</dbReference>
<dbReference type="EC" id="3.2.2.-" evidence="1"/>
<dbReference type="GO" id="GO:0016798">
    <property type="term" value="F:hydrolase activity, acting on glycosyl bonds"/>
    <property type="evidence" value="ECO:0007669"/>
    <property type="project" value="UniProtKB-KW"/>
</dbReference>
<name>A0A399EEZ2_9DEIN</name>
<reference evidence="1 2" key="1">
    <citation type="submission" date="2018-08" db="EMBL/GenBank/DDBJ databases">
        <title>Meiothermus roseus NBRC 110900 genome sequencing project.</title>
        <authorList>
            <person name="Da Costa M.S."/>
            <person name="Albuquerque L."/>
            <person name="Raposo P."/>
            <person name="Froufe H.J.C."/>
            <person name="Barroso C.S."/>
            <person name="Egas C."/>
        </authorList>
    </citation>
    <scope>NUCLEOTIDE SEQUENCE [LARGE SCALE GENOMIC DNA]</scope>
    <source>
        <strain evidence="1 2">NBRC 110900</strain>
    </source>
</reference>